<evidence type="ECO:0000313" key="2">
    <source>
        <dbReference type="Proteomes" id="UP000244811"/>
    </source>
</evidence>
<dbReference type="EMBL" id="CP056069">
    <property type="protein sequence ID" value="UVC49436.1"/>
    <property type="molecule type" value="Genomic_DNA"/>
</dbReference>
<evidence type="ECO:0000313" key="1">
    <source>
        <dbReference type="EMBL" id="UVC49436.1"/>
    </source>
</evidence>
<protein>
    <submittedName>
        <fullName evidence="1">Uncharacterized protein</fullName>
    </submittedName>
</protein>
<accession>A0A976SIF6</accession>
<dbReference type="AlphaFoldDB" id="A0A976SIF6"/>
<organism evidence="1 2">
    <name type="scientific">Theileria orientalis</name>
    <dbReference type="NCBI Taxonomy" id="68886"/>
    <lineage>
        <taxon>Eukaryota</taxon>
        <taxon>Sar</taxon>
        <taxon>Alveolata</taxon>
        <taxon>Apicomplexa</taxon>
        <taxon>Aconoidasida</taxon>
        <taxon>Piroplasmida</taxon>
        <taxon>Theileriidae</taxon>
        <taxon>Theileria</taxon>
    </lineage>
</organism>
<gene>
    <name evidence="1" type="ORF">MACK_003271</name>
</gene>
<reference evidence="1" key="1">
    <citation type="submission" date="2022-07" db="EMBL/GenBank/DDBJ databases">
        <title>Evaluation of T. orientalis genome assembly methods using nanopore sequencing and analysis of variation between genomes.</title>
        <authorList>
            <person name="Yam J."/>
            <person name="Micallef M.L."/>
            <person name="Liu M."/>
            <person name="Djordjevic S.P."/>
            <person name="Bogema D.R."/>
            <person name="Jenkins C."/>
        </authorList>
    </citation>
    <scope>NUCLEOTIDE SEQUENCE</scope>
    <source>
        <strain evidence="1">Goon Nure</strain>
    </source>
</reference>
<dbReference type="Proteomes" id="UP000244811">
    <property type="component" value="Chromosome 1"/>
</dbReference>
<name>A0A976SIF6_THEOR</name>
<sequence>MCIYHGILCVARICGILVLGRLITHIENILVSVRRISEVKFKQNRSVIGNLK</sequence>
<proteinExistence type="predicted"/>